<evidence type="ECO:0000256" key="4">
    <source>
        <dbReference type="ARBA" id="ARBA00022801"/>
    </source>
</evidence>
<evidence type="ECO:0000256" key="7">
    <source>
        <dbReference type="SAM" id="SignalP"/>
    </source>
</evidence>
<gene>
    <name evidence="9" type="ORF">CUS_7864</name>
</gene>
<evidence type="ECO:0000256" key="2">
    <source>
        <dbReference type="ARBA" id="ARBA00005336"/>
    </source>
</evidence>
<keyword evidence="7" id="KW-0732">Signal</keyword>
<keyword evidence="4 9" id="KW-0378">Hydrolase</keyword>
<dbReference type="STRING" id="246199.CUS_7864"/>
<comment type="caution">
    <text evidence="9">The sequence shown here is derived from an EMBL/GenBank/DDBJ whole genome shotgun (WGS) entry which is preliminary data.</text>
</comment>
<dbReference type="PANTHER" id="PTHR30480:SF13">
    <property type="entry name" value="BETA-HEXOSAMINIDASE"/>
    <property type="match status" value="1"/>
</dbReference>
<sequence>MKKTAIAALAIFMTFSAAACGSLGKPSGKTVTKKYGSDDRSTTAAEDNTTTAENDKSKEGTSKDGDTAALVEEILDGMTLEEKVGQLFFVRADALETGFENSVVNNDDLGGVTYVDGMMRKAMEKYHVGGIMLYEKNIIDPEQLTEFTSELQDTADVPLFIGVKELGGEYAPIANNVNFNVKLFDNMNLIGASGDADKAEILGNEIGKYLASYGVNVDIAPCADISLNSDKVIDKNFSADAGIVSNMVSAEIDGLHKAGVMAAVNHFPGYADSNADGDNIFYNGSLWETILERDAAPFVDSLDKTDLLLVGHIELPAVTDDEYPASMSQQFIQDKIRDELEYKGVIMTDSMAASSITQNYMQGDCAVEAIIAGADIVLTPYDLDKAYRAVLKAAEDGKITKSRINGSVRRILTLKAENGLFDDIETKE</sequence>
<dbReference type="SUPFAM" id="SSF51445">
    <property type="entry name" value="(Trans)glycosidases"/>
    <property type="match status" value="1"/>
</dbReference>
<dbReference type="InterPro" id="IPR017853">
    <property type="entry name" value="GH"/>
</dbReference>
<accession>E9SFR5</accession>
<dbReference type="InterPro" id="IPR001764">
    <property type="entry name" value="Glyco_hydro_3_N"/>
</dbReference>
<evidence type="ECO:0000259" key="8">
    <source>
        <dbReference type="Pfam" id="PF00933"/>
    </source>
</evidence>
<dbReference type="PANTHER" id="PTHR30480">
    <property type="entry name" value="BETA-HEXOSAMINIDASE-RELATED"/>
    <property type="match status" value="1"/>
</dbReference>
<dbReference type="GO" id="GO:0005975">
    <property type="term" value="P:carbohydrate metabolic process"/>
    <property type="evidence" value="ECO:0007669"/>
    <property type="project" value="InterPro"/>
</dbReference>
<dbReference type="GO" id="GO:0009254">
    <property type="term" value="P:peptidoglycan turnover"/>
    <property type="evidence" value="ECO:0007669"/>
    <property type="project" value="TreeGrafter"/>
</dbReference>
<evidence type="ECO:0000313" key="9">
    <source>
        <dbReference type="EMBL" id="EGC01746.1"/>
    </source>
</evidence>
<dbReference type="OrthoDB" id="9805821at2"/>
<organism evidence="9 10">
    <name type="scientific">Ruminococcus albus 8</name>
    <dbReference type="NCBI Taxonomy" id="246199"/>
    <lineage>
        <taxon>Bacteria</taxon>
        <taxon>Bacillati</taxon>
        <taxon>Bacillota</taxon>
        <taxon>Clostridia</taxon>
        <taxon>Eubacteriales</taxon>
        <taxon>Oscillospiraceae</taxon>
        <taxon>Ruminococcus</taxon>
    </lineage>
</organism>
<evidence type="ECO:0000256" key="3">
    <source>
        <dbReference type="ARBA" id="ARBA00012663"/>
    </source>
</evidence>
<dbReference type="Proteomes" id="UP000004259">
    <property type="component" value="Unassembled WGS sequence"/>
</dbReference>
<evidence type="ECO:0000256" key="1">
    <source>
        <dbReference type="ARBA" id="ARBA00001231"/>
    </source>
</evidence>
<keyword evidence="5" id="KW-0326">Glycosidase</keyword>
<feature type="signal peptide" evidence="7">
    <location>
        <begin position="1"/>
        <end position="19"/>
    </location>
</feature>
<dbReference type="EMBL" id="ADKM02000122">
    <property type="protein sequence ID" value="EGC01746.1"/>
    <property type="molecule type" value="Genomic_DNA"/>
</dbReference>
<dbReference type="InterPro" id="IPR036962">
    <property type="entry name" value="Glyco_hydro_3_N_sf"/>
</dbReference>
<feature type="compositionally biased region" description="Low complexity" evidence="6">
    <location>
        <begin position="42"/>
        <end position="52"/>
    </location>
</feature>
<reference evidence="9 10" key="1">
    <citation type="submission" date="2011-02" db="EMBL/GenBank/DDBJ databases">
        <authorList>
            <person name="Nelson K.E."/>
            <person name="Sutton G."/>
            <person name="Torralba M."/>
            <person name="Durkin S."/>
            <person name="Harkins D."/>
            <person name="Montgomery R."/>
            <person name="Ziemer C."/>
            <person name="Klaassens E."/>
            <person name="Ocuiv P."/>
            <person name="Morrison M."/>
        </authorList>
    </citation>
    <scope>NUCLEOTIDE SEQUENCE [LARGE SCALE GENOMIC DNA]</scope>
    <source>
        <strain evidence="9 10">8</strain>
    </source>
</reference>
<feature type="region of interest" description="Disordered" evidence="6">
    <location>
        <begin position="24"/>
        <end position="65"/>
    </location>
</feature>
<dbReference type="Gene3D" id="3.20.20.300">
    <property type="entry name" value="Glycoside hydrolase, family 3, N-terminal domain"/>
    <property type="match status" value="1"/>
</dbReference>
<dbReference type="RefSeq" id="WP_002852013.1">
    <property type="nucleotide sequence ID" value="NZ_ADKM02000122.1"/>
</dbReference>
<dbReference type="AlphaFoldDB" id="E9SFR5"/>
<keyword evidence="10" id="KW-1185">Reference proteome</keyword>
<comment type="similarity">
    <text evidence="2">Belongs to the glycosyl hydrolase 3 family.</text>
</comment>
<dbReference type="Pfam" id="PF00933">
    <property type="entry name" value="Glyco_hydro_3"/>
    <property type="match status" value="1"/>
</dbReference>
<evidence type="ECO:0000313" key="10">
    <source>
        <dbReference type="Proteomes" id="UP000004259"/>
    </source>
</evidence>
<proteinExistence type="inferred from homology"/>
<dbReference type="PROSITE" id="PS51257">
    <property type="entry name" value="PROKAR_LIPOPROTEIN"/>
    <property type="match status" value="1"/>
</dbReference>
<feature type="domain" description="Glycoside hydrolase family 3 N-terminal" evidence="8">
    <location>
        <begin position="79"/>
        <end position="414"/>
    </location>
</feature>
<dbReference type="InterPro" id="IPR050226">
    <property type="entry name" value="NagZ_Beta-hexosaminidase"/>
</dbReference>
<comment type="catalytic activity">
    <reaction evidence="1">
        <text>Hydrolysis of terminal non-reducing N-acetyl-D-hexosamine residues in N-acetyl-beta-D-hexosaminides.</text>
        <dbReference type="EC" id="3.2.1.52"/>
    </reaction>
</comment>
<evidence type="ECO:0000256" key="5">
    <source>
        <dbReference type="ARBA" id="ARBA00023295"/>
    </source>
</evidence>
<name>E9SFR5_RUMAL</name>
<protein>
    <recommendedName>
        <fullName evidence="3">beta-N-acetylhexosaminidase</fullName>
        <ecNumber evidence="3">3.2.1.52</ecNumber>
    </recommendedName>
</protein>
<dbReference type="EC" id="3.2.1.52" evidence="3"/>
<feature type="chain" id="PRO_5039241003" description="beta-N-acetylhexosaminidase" evidence="7">
    <location>
        <begin position="20"/>
        <end position="428"/>
    </location>
</feature>
<feature type="compositionally biased region" description="Basic and acidic residues" evidence="6">
    <location>
        <begin position="53"/>
        <end position="65"/>
    </location>
</feature>
<dbReference type="eggNOG" id="COG1472">
    <property type="taxonomic scope" value="Bacteria"/>
</dbReference>
<evidence type="ECO:0000256" key="6">
    <source>
        <dbReference type="SAM" id="MobiDB-lite"/>
    </source>
</evidence>
<dbReference type="GO" id="GO:0004563">
    <property type="term" value="F:beta-N-acetylhexosaminidase activity"/>
    <property type="evidence" value="ECO:0007669"/>
    <property type="project" value="UniProtKB-EC"/>
</dbReference>